<evidence type="ECO:0000313" key="3">
    <source>
        <dbReference type="Proteomes" id="UP000320776"/>
    </source>
</evidence>
<dbReference type="InterPro" id="IPR036237">
    <property type="entry name" value="Xyl_isomerase-like_sf"/>
</dbReference>
<keyword evidence="2" id="KW-0413">Isomerase</keyword>
<dbReference type="SUPFAM" id="SSF51658">
    <property type="entry name" value="Xylose isomerase-like"/>
    <property type="match status" value="1"/>
</dbReference>
<dbReference type="Pfam" id="PF01261">
    <property type="entry name" value="AP_endonuc_2"/>
    <property type="match status" value="1"/>
</dbReference>
<dbReference type="Gene3D" id="3.20.20.150">
    <property type="entry name" value="Divalent-metal-dependent TIM barrel enzymes"/>
    <property type="match status" value="1"/>
</dbReference>
<dbReference type="PANTHER" id="PTHR12110:SF53">
    <property type="entry name" value="BLR5974 PROTEIN"/>
    <property type="match status" value="1"/>
</dbReference>
<dbReference type="InterPro" id="IPR013022">
    <property type="entry name" value="Xyl_isomerase-like_TIM-brl"/>
</dbReference>
<keyword evidence="3" id="KW-1185">Reference proteome</keyword>
<dbReference type="InterPro" id="IPR050312">
    <property type="entry name" value="IolE/XylAMocC-like"/>
</dbReference>
<dbReference type="OrthoDB" id="256906at2"/>
<accession>A0A517DNV6</accession>
<dbReference type="AlphaFoldDB" id="A0A517DNV6"/>
<dbReference type="GO" id="GO:0016853">
    <property type="term" value="F:isomerase activity"/>
    <property type="evidence" value="ECO:0007669"/>
    <property type="project" value="UniProtKB-KW"/>
</dbReference>
<dbReference type="KEGG" id="sted:SPTER_03140"/>
<dbReference type="EMBL" id="CP036259">
    <property type="protein sequence ID" value="QDR79055.1"/>
    <property type="molecule type" value="Genomic_DNA"/>
</dbReference>
<protein>
    <submittedName>
        <fullName evidence="2">Xylose isomerase-like TIM barrel</fullName>
    </submittedName>
</protein>
<organism evidence="2 3">
    <name type="scientific">Sporomusa termitida</name>
    <dbReference type="NCBI Taxonomy" id="2377"/>
    <lineage>
        <taxon>Bacteria</taxon>
        <taxon>Bacillati</taxon>
        <taxon>Bacillota</taxon>
        <taxon>Negativicutes</taxon>
        <taxon>Selenomonadales</taxon>
        <taxon>Sporomusaceae</taxon>
        <taxon>Sporomusa</taxon>
    </lineage>
</organism>
<feature type="domain" description="Xylose isomerase-like TIM barrel" evidence="1">
    <location>
        <begin position="26"/>
        <end position="247"/>
    </location>
</feature>
<dbReference type="Proteomes" id="UP000320776">
    <property type="component" value="Chromosome"/>
</dbReference>
<reference evidence="2 3" key="1">
    <citation type="submission" date="2019-02" db="EMBL/GenBank/DDBJ databases">
        <title>Closed genome of Sporomusa termitida DSM 4440.</title>
        <authorList>
            <person name="Poehlein A."/>
            <person name="Daniel R."/>
        </authorList>
    </citation>
    <scope>NUCLEOTIDE SEQUENCE [LARGE SCALE GENOMIC DNA]</scope>
    <source>
        <strain evidence="2 3">DSM 4440</strain>
    </source>
</reference>
<proteinExistence type="predicted"/>
<gene>
    <name evidence="2" type="ORF">SPTER_03140</name>
</gene>
<dbReference type="PANTHER" id="PTHR12110">
    <property type="entry name" value="HYDROXYPYRUVATE ISOMERASE"/>
    <property type="match status" value="1"/>
</dbReference>
<sequence>MTLIISAATWDKELKAGMRQAELILLAQEAGCAGVEFRPYWQNSEEEIPLIREVLRQYDMVCAYASNEALLAGSQAETLQAIDSLQAGLQLADRLGAKVLRFNVASGAYDASFVHTTWWAEAMKPVLASAKSLGLVLAVENGPDAAKGNPRIFKELFAVLPELALTYDTGNWLYANTKPEEALDWFLPRVGYVHLKDIICENAALQHGHPGTGLVDVKGLKARIQASGYTGIFALEFPGGDKPMERIFQSLTYLG</sequence>
<evidence type="ECO:0000259" key="1">
    <source>
        <dbReference type="Pfam" id="PF01261"/>
    </source>
</evidence>
<name>A0A517DNV6_9FIRM</name>
<dbReference type="RefSeq" id="WP_144348752.1">
    <property type="nucleotide sequence ID" value="NZ_CP036259.1"/>
</dbReference>
<evidence type="ECO:0000313" key="2">
    <source>
        <dbReference type="EMBL" id="QDR79055.1"/>
    </source>
</evidence>